<accession>A0A4Z1IDP6</accession>
<dbReference type="OrthoDB" id="10533202at2759"/>
<dbReference type="Proteomes" id="UP000297452">
    <property type="component" value="Unassembled WGS sequence"/>
</dbReference>
<protein>
    <submittedName>
        <fullName evidence="1">Uncharacterized protein</fullName>
    </submittedName>
</protein>
<sequence>MGRPSSDPLSLPGPSGWWVFLWQQHKYSAKRHGFWQPKQAMMQRSKNAWNLLFFPQEKEESEDHGISTSAARTAATTTAAVRASAAISKQIRMLSMQKML</sequence>
<evidence type="ECO:0000313" key="2">
    <source>
        <dbReference type="Proteomes" id="UP000297452"/>
    </source>
</evidence>
<organism evidence="1 2">
    <name type="scientific">Botryotinia narcissicola</name>
    <dbReference type="NCBI Taxonomy" id="278944"/>
    <lineage>
        <taxon>Eukaryota</taxon>
        <taxon>Fungi</taxon>
        <taxon>Dikarya</taxon>
        <taxon>Ascomycota</taxon>
        <taxon>Pezizomycotina</taxon>
        <taxon>Leotiomycetes</taxon>
        <taxon>Helotiales</taxon>
        <taxon>Sclerotiniaceae</taxon>
        <taxon>Botryotinia</taxon>
    </lineage>
</organism>
<dbReference type="EMBL" id="PQXJ01000160">
    <property type="protein sequence ID" value="TGO59526.1"/>
    <property type="molecule type" value="Genomic_DNA"/>
</dbReference>
<dbReference type="AlphaFoldDB" id="A0A4Z1IDP6"/>
<name>A0A4Z1IDP6_9HELO</name>
<proteinExistence type="predicted"/>
<evidence type="ECO:0000313" key="1">
    <source>
        <dbReference type="EMBL" id="TGO59526.1"/>
    </source>
</evidence>
<gene>
    <name evidence="1" type="ORF">BOTNAR_0160g00020</name>
</gene>
<reference evidence="1 2" key="1">
    <citation type="submission" date="2017-12" db="EMBL/GenBank/DDBJ databases">
        <title>Comparative genomics of Botrytis spp.</title>
        <authorList>
            <person name="Valero-Jimenez C.A."/>
            <person name="Tapia P."/>
            <person name="Veloso J."/>
            <person name="Silva-Moreno E."/>
            <person name="Staats M."/>
            <person name="Valdes J.H."/>
            <person name="Van Kan J.A.L."/>
        </authorList>
    </citation>
    <scope>NUCLEOTIDE SEQUENCE [LARGE SCALE GENOMIC DNA]</scope>
    <source>
        <strain evidence="1 2">MUCL2120</strain>
    </source>
</reference>
<keyword evidence="2" id="KW-1185">Reference proteome</keyword>
<comment type="caution">
    <text evidence="1">The sequence shown here is derived from an EMBL/GenBank/DDBJ whole genome shotgun (WGS) entry which is preliminary data.</text>
</comment>